<dbReference type="Gene3D" id="2.60.60.30">
    <property type="entry name" value="sav2460 like domains"/>
    <property type="match status" value="1"/>
</dbReference>
<dbReference type="PANTHER" id="PTHR32097">
    <property type="entry name" value="CAMP-BINDING PROTEIN 1-RELATED"/>
    <property type="match status" value="1"/>
</dbReference>
<evidence type="ECO:0000259" key="4">
    <source>
        <dbReference type="Pfam" id="PF05099"/>
    </source>
</evidence>
<protein>
    <submittedName>
        <fullName evidence="5">TerD family protein</fullName>
    </submittedName>
</protein>
<dbReference type="PANTHER" id="PTHR32097:SF4">
    <property type="entry name" value="GENERAL STRESS PROTEIN 16U"/>
    <property type="match status" value="1"/>
</dbReference>
<accession>A0ABU6NF25</accession>
<evidence type="ECO:0000313" key="5">
    <source>
        <dbReference type="EMBL" id="MED3563838.1"/>
    </source>
</evidence>
<evidence type="ECO:0000259" key="3">
    <source>
        <dbReference type="Pfam" id="PF02342"/>
    </source>
</evidence>
<feature type="compositionally biased region" description="Low complexity" evidence="2">
    <location>
        <begin position="199"/>
        <end position="239"/>
    </location>
</feature>
<dbReference type="InterPro" id="IPR029024">
    <property type="entry name" value="TerB-like"/>
</dbReference>
<proteinExistence type="inferred from homology"/>
<evidence type="ECO:0000256" key="1">
    <source>
        <dbReference type="ARBA" id="ARBA00008775"/>
    </source>
</evidence>
<organism evidence="5 6">
    <name type="scientific">Bacillus xiapuensis</name>
    <dbReference type="NCBI Taxonomy" id="2014075"/>
    <lineage>
        <taxon>Bacteria</taxon>
        <taxon>Bacillati</taxon>
        <taxon>Bacillota</taxon>
        <taxon>Bacilli</taxon>
        <taxon>Bacillales</taxon>
        <taxon>Bacillaceae</taxon>
        <taxon>Bacillus</taxon>
    </lineage>
</organism>
<dbReference type="Gene3D" id="1.10.3680.10">
    <property type="entry name" value="TerB-like"/>
    <property type="match status" value="1"/>
</dbReference>
<dbReference type="InterPro" id="IPR051324">
    <property type="entry name" value="Stress/Tellurium_Resist"/>
</dbReference>
<comment type="similarity">
    <text evidence="1">Belongs to the CAPAB/TerDEXZ family.</text>
</comment>
<dbReference type="CDD" id="cd06974">
    <property type="entry name" value="TerD_like"/>
    <property type="match status" value="1"/>
</dbReference>
<evidence type="ECO:0000313" key="6">
    <source>
        <dbReference type="Proteomes" id="UP001330749"/>
    </source>
</evidence>
<dbReference type="EMBL" id="JARMQG010000225">
    <property type="protein sequence ID" value="MED3563838.1"/>
    <property type="molecule type" value="Genomic_DNA"/>
</dbReference>
<sequence>MGVTLSKGQKIDLTKTYPGLENVVVGLGWNISNMGSNFDLDASAFLLGQNGLVQNDLDLVFYNNPSGGNGSIQYSGDNRIGSGVRDDEQIKINLKIVPPHIHRIAFTITIHDAQVKRQNFGQISDSYVRIFNELTNEELLRFNLGRDFNVETAIVAAELYRHNGEWKFNAIASGFQGGLAALCKNFGVTVDDAPAPVTSSYQQPNYQQNQSSYQQNQYQPYQPSQPSVSHSQQSTQAYQQQPAFGYPAQTFPSTSGNGANSTYGGDEIICPRCHSTNVRTGQKGFGIGKAAIGGLILGPIGLLGGFIGKNQLKFTCNSCGSSWSPSQTDYMEWANNQKRRAQELFTRYKSQDVLEAVVAACALVSMADGHLDASERQKMLEFVHQSEELRVFDSQKIIQKFNLFVSKIEHDSMMGRAEAFRALGRVRTKPEIARLIARYCIAIGYADGNFDQYEKQMVSDICRELGLNPGEFLS</sequence>
<dbReference type="Pfam" id="PF05099">
    <property type="entry name" value="TerB"/>
    <property type="match status" value="1"/>
</dbReference>
<dbReference type="InterPro" id="IPR003325">
    <property type="entry name" value="TerD"/>
</dbReference>
<dbReference type="RefSeq" id="WP_327968921.1">
    <property type="nucleotide sequence ID" value="NZ_JARMQG010000225.1"/>
</dbReference>
<name>A0ABU6NF25_9BACI</name>
<reference evidence="5 6" key="1">
    <citation type="submission" date="2023-03" db="EMBL/GenBank/DDBJ databases">
        <title>Bacillus Genome Sequencing.</title>
        <authorList>
            <person name="Dunlap C."/>
        </authorList>
    </citation>
    <scope>NUCLEOTIDE SEQUENCE [LARGE SCALE GENOMIC DNA]</scope>
    <source>
        <strain evidence="5 6">B-14544</strain>
    </source>
</reference>
<feature type="domain" description="TerD" evidence="3">
    <location>
        <begin position="1"/>
        <end position="186"/>
    </location>
</feature>
<dbReference type="Proteomes" id="UP001330749">
    <property type="component" value="Unassembled WGS sequence"/>
</dbReference>
<keyword evidence="6" id="KW-1185">Reference proteome</keyword>
<evidence type="ECO:0000256" key="2">
    <source>
        <dbReference type="SAM" id="MobiDB-lite"/>
    </source>
</evidence>
<feature type="region of interest" description="Disordered" evidence="2">
    <location>
        <begin position="197"/>
        <end position="239"/>
    </location>
</feature>
<gene>
    <name evidence="5" type="ORF">P4447_15540</name>
</gene>
<dbReference type="CDD" id="cd07176">
    <property type="entry name" value="terB"/>
    <property type="match status" value="1"/>
</dbReference>
<comment type="caution">
    <text evidence="5">The sequence shown here is derived from an EMBL/GenBank/DDBJ whole genome shotgun (WGS) entry which is preliminary data.</text>
</comment>
<dbReference type="Pfam" id="PF02342">
    <property type="entry name" value="TerD"/>
    <property type="match status" value="1"/>
</dbReference>
<dbReference type="SUPFAM" id="SSF158682">
    <property type="entry name" value="TerB-like"/>
    <property type="match status" value="1"/>
</dbReference>
<feature type="domain" description="Co-chaperone DjlA N-terminal" evidence="4">
    <location>
        <begin position="355"/>
        <end position="472"/>
    </location>
</feature>
<dbReference type="InterPro" id="IPR007791">
    <property type="entry name" value="DjlA_N"/>
</dbReference>